<dbReference type="PANTHER" id="PTHR31168">
    <property type="entry name" value="OS02G0292800 PROTEIN"/>
    <property type="match status" value="1"/>
</dbReference>
<dbReference type="AlphaFoldDB" id="A0A6B2NV90"/>
<reference evidence="2" key="1">
    <citation type="submission" date="2020-02" db="EMBL/GenBank/DDBJ databases">
        <title>Delineation of the pyrene-degrading pathway in Roseobacter clade bacteria by genomic analysis.</title>
        <authorList>
            <person name="Zhou H."/>
            <person name="Wang H."/>
        </authorList>
    </citation>
    <scope>NUCLEOTIDE SEQUENCE</scope>
    <source>
        <strain evidence="2">PrR005</strain>
    </source>
</reference>
<dbReference type="RefSeq" id="WP_164130327.1">
    <property type="nucleotide sequence ID" value="NZ_JAAGOX010000022.1"/>
</dbReference>
<feature type="transmembrane region" description="Helical" evidence="1">
    <location>
        <begin position="188"/>
        <end position="215"/>
    </location>
</feature>
<organism evidence="2">
    <name type="scientific">Ruegeria sp. PrR005</name>
    <dbReference type="NCBI Taxonomy" id="2706882"/>
    <lineage>
        <taxon>Bacteria</taxon>
        <taxon>Pseudomonadati</taxon>
        <taxon>Pseudomonadota</taxon>
        <taxon>Alphaproteobacteria</taxon>
        <taxon>Rhodobacterales</taxon>
        <taxon>Roseobacteraceae</taxon>
        <taxon>Ruegeria</taxon>
    </lineage>
</organism>
<keyword evidence="1" id="KW-1133">Transmembrane helix</keyword>
<name>A0A6B2NV90_9RHOB</name>
<accession>A0A6B2NV90</accession>
<keyword evidence="1" id="KW-0812">Transmembrane</keyword>
<evidence type="ECO:0000313" key="2">
    <source>
        <dbReference type="EMBL" id="NDW45815.1"/>
    </source>
</evidence>
<dbReference type="Pfam" id="PF04654">
    <property type="entry name" value="DUF599"/>
    <property type="match status" value="1"/>
</dbReference>
<sequence>MTWTDRILVFSAFDYGAVAALICCWVWIGWRIEHPAPGRPSVSALMADFRRDWMRQMVTRQPRVFDAQLISIMRQGTSFFASTAVIAVGGGLALIGNTDRLAGVADDLALGVAPALVWEIKILIVLLFLSNAFLKFVWANRLFGYCAVLMAAVPNDPEDPHCFPRAAQAADINITAARSFNKGLRATYFALASVAWFAGPLALVAAAVVTTVILYRREFASHSREVLLRLPADSGSHTPS</sequence>
<gene>
    <name evidence="2" type="ORF">G0P99_12685</name>
</gene>
<keyword evidence="1" id="KW-0472">Membrane</keyword>
<comment type="caution">
    <text evidence="2">The sequence shown here is derived from an EMBL/GenBank/DDBJ whole genome shotgun (WGS) entry which is preliminary data.</text>
</comment>
<feature type="transmembrane region" description="Helical" evidence="1">
    <location>
        <begin position="12"/>
        <end position="30"/>
    </location>
</feature>
<dbReference type="EMBL" id="JAAGOX010000022">
    <property type="protein sequence ID" value="NDW45815.1"/>
    <property type="molecule type" value="Genomic_DNA"/>
</dbReference>
<evidence type="ECO:0000256" key="1">
    <source>
        <dbReference type="SAM" id="Phobius"/>
    </source>
</evidence>
<protein>
    <submittedName>
        <fullName evidence="2">DUF599 domain-containing protein</fullName>
    </submittedName>
</protein>
<proteinExistence type="predicted"/>
<dbReference type="InterPro" id="IPR006747">
    <property type="entry name" value="DUF599"/>
</dbReference>
<feature type="transmembrane region" description="Helical" evidence="1">
    <location>
        <begin position="108"/>
        <end position="129"/>
    </location>
</feature>
<dbReference type="PANTHER" id="PTHR31168:SF1">
    <property type="entry name" value="DUF599 FAMILY PROTEIN"/>
    <property type="match status" value="1"/>
</dbReference>
<feature type="transmembrane region" description="Helical" evidence="1">
    <location>
        <begin position="78"/>
        <end position="96"/>
    </location>
</feature>